<dbReference type="SUPFAM" id="SSF55961">
    <property type="entry name" value="Bet v1-like"/>
    <property type="match status" value="1"/>
</dbReference>
<gene>
    <name evidence="1" type="ORF">HNR15_000658</name>
</gene>
<dbReference type="Gene3D" id="3.30.530.20">
    <property type="match status" value="1"/>
</dbReference>
<dbReference type="EMBL" id="JACCFW010000001">
    <property type="protein sequence ID" value="NYJ73695.1"/>
    <property type="molecule type" value="Genomic_DNA"/>
</dbReference>
<name>A0A853DHM1_9MICO</name>
<reference evidence="1 2" key="1">
    <citation type="submission" date="2020-07" db="EMBL/GenBank/DDBJ databases">
        <title>Sequencing the genomes of 1000 actinobacteria strains.</title>
        <authorList>
            <person name="Klenk H.-P."/>
        </authorList>
    </citation>
    <scope>NUCLEOTIDE SEQUENCE [LARGE SCALE GENOMIC DNA]</scope>
    <source>
        <strain evidence="1 2">DSM 29531</strain>
    </source>
</reference>
<keyword evidence="2" id="KW-1185">Reference proteome</keyword>
<organism evidence="1 2">
    <name type="scientific">Allobranchiibius huperziae</name>
    <dbReference type="NCBI Taxonomy" id="1874116"/>
    <lineage>
        <taxon>Bacteria</taxon>
        <taxon>Bacillati</taxon>
        <taxon>Actinomycetota</taxon>
        <taxon>Actinomycetes</taxon>
        <taxon>Micrococcales</taxon>
        <taxon>Dermacoccaceae</taxon>
        <taxon>Allobranchiibius</taxon>
    </lineage>
</organism>
<accession>A0A853DHM1</accession>
<evidence type="ECO:0000313" key="2">
    <source>
        <dbReference type="Proteomes" id="UP000571817"/>
    </source>
</evidence>
<evidence type="ECO:0000313" key="1">
    <source>
        <dbReference type="EMBL" id="NYJ73695.1"/>
    </source>
</evidence>
<sequence>MPREMSVQDTVTIAGVSPQEVFEAISDPSRMGRWSPENTGAVIETAGGPAPVGTSFVGANSRFGAKWHTRCVVTASDPGRRFAFDVKAIGLRKPGLKARIATWEYRLEPSTDGTSVTEVWTDGRSGWPAFAAKGFDKVVTRGSTFADWQRGNIARTLANLKKDLERTSA</sequence>
<comment type="caution">
    <text evidence="1">The sequence shown here is derived from an EMBL/GenBank/DDBJ whole genome shotgun (WGS) entry which is preliminary data.</text>
</comment>
<protein>
    <submittedName>
        <fullName evidence="1">Uncharacterized protein YndB with AHSA1/START domain</fullName>
    </submittedName>
</protein>
<dbReference type="AlphaFoldDB" id="A0A853DHM1"/>
<dbReference type="Proteomes" id="UP000571817">
    <property type="component" value="Unassembled WGS sequence"/>
</dbReference>
<dbReference type="CDD" id="cd07812">
    <property type="entry name" value="SRPBCC"/>
    <property type="match status" value="1"/>
</dbReference>
<dbReference type="InterPro" id="IPR019587">
    <property type="entry name" value="Polyketide_cyclase/dehydratase"/>
</dbReference>
<dbReference type="InterPro" id="IPR023393">
    <property type="entry name" value="START-like_dom_sf"/>
</dbReference>
<dbReference type="Pfam" id="PF10604">
    <property type="entry name" value="Polyketide_cyc2"/>
    <property type="match status" value="1"/>
</dbReference>
<dbReference type="RefSeq" id="WP_179479095.1">
    <property type="nucleotide sequence ID" value="NZ_JACCFW010000001.1"/>
</dbReference>
<proteinExistence type="predicted"/>